<feature type="domain" description="Tyr recombinase" evidence="5">
    <location>
        <begin position="123"/>
        <end position="308"/>
    </location>
</feature>
<dbReference type="EMBL" id="ASSY01000005">
    <property type="protein sequence ID" value="EOS52555.1"/>
    <property type="molecule type" value="Genomic_DNA"/>
</dbReference>
<accession>R9L1L0</accession>
<dbReference type="Gene3D" id="1.10.150.130">
    <property type="match status" value="1"/>
</dbReference>
<dbReference type="InterPro" id="IPR011010">
    <property type="entry name" value="DNA_brk_join_enz"/>
</dbReference>
<keyword evidence="3" id="KW-0233">DNA recombination</keyword>
<dbReference type="GeneID" id="82190197"/>
<evidence type="ECO:0000313" key="7">
    <source>
        <dbReference type="EMBL" id="EOS52555.1"/>
    </source>
</evidence>
<feature type="domain" description="Core-binding (CB)" evidence="6">
    <location>
        <begin position="15"/>
        <end position="102"/>
    </location>
</feature>
<evidence type="ECO:0000313" key="8">
    <source>
        <dbReference type="Proteomes" id="UP000014204"/>
    </source>
</evidence>
<protein>
    <submittedName>
        <fullName evidence="7">Uncharacterized protein</fullName>
    </submittedName>
</protein>
<dbReference type="RefSeq" id="WP_016308819.1">
    <property type="nucleotide sequence ID" value="NZ_KE159646.1"/>
</dbReference>
<dbReference type="SUPFAM" id="SSF56349">
    <property type="entry name" value="DNA breaking-rejoining enzymes"/>
    <property type="match status" value="1"/>
</dbReference>
<dbReference type="Pfam" id="PF02899">
    <property type="entry name" value="Phage_int_SAM_1"/>
    <property type="match status" value="1"/>
</dbReference>
<dbReference type="InterPro" id="IPR013762">
    <property type="entry name" value="Integrase-like_cat_sf"/>
</dbReference>
<dbReference type="PROSITE" id="PS51900">
    <property type="entry name" value="CB"/>
    <property type="match status" value="1"/>
</dbReference>
<dbReference type="PANTHER" id="PTHR30349:SF81">
    <property type="entry name" value="TYROSINE RECOMBINASE XERC"/>
    <property type="match status" value="1"/>
</dbReference>
<organism evidence="7 8">
    <name type="scientific">Adlercreutzia caecimuris B7</name>
    <dbReference type="NCBI Taxonomy" id="1235794"/>
    <lineage>
        <taxon>Bacteria</taxon>
        <taxon>Bacillati</taxon>
        <taxon>Actinomycetota</taxon>
        <taxon>Coriobacteriia</taxon>
        <taxon>Eggerthellales</taxon>
        <taxon>Eggerthellaceae</taxon>
        <taxon>Adlercreutzia</taxon>
    </lineage>
</organism>
<dbReference type="AlphaFoldDB" id="R9L1L0"/>
<dbReference type="InterPro" id="IPR010998">
    <property type="entry name" value="Integrase_recombinase_N"/>
</dbReference>
<evidence type="ECO:0000256" key="3">
    <source>
        <dbReference type="ARBA" id="ARBA00023172"/>
    </source>
</evidence>
<dbReference type="eggNOG" id="COG4974">
    <property type="taxonomic scope" value="Bacteria"/>
</dbReference>
<evidence type="ECO:0000256" key="4">
    <source>
        <dbReference type="PROSITE-ProRule" id="PRU01248"/>
    </source>
</evidence>
<dbReference type="GO" id="GO:0015074">
    <property type="term" value="P:DNA integration"/>
    <property type="evidence" value="ECO:0007669"/>
    <property type="project" value="UniProtKB-KW"/>
</dbReference>
<evidence type="ECO:0000259" key="6">
    <source>
        <dbReference type="PROSITE" id="PS51900"/>
    </source>
</evidence>
<proteinExistence type="predicted"/>
<dbReference type="GO" id="GO:0006310">
    <property type="term" value="P:DNA recombination"/>
    <property type="evidence" value="ECO:0007669"/>
    <property type="project" value="UniProtKB-KW"/>
</dbReference>
<keyword evidence="2 4" id="KW-0238">DNA-binding</keyword>
<dbReference type="Pfam" id="PF00589">
    <property type="entry name" value="Phage_integrase"/>
    <property type="match status" value="1"/>
</dbReference>
<gene>
    <name evidence="7" type="ORF">C811_00591</name>
</gene>
<comment type="caution">
    <text evidence="7">The sequence shown here is derived from an EMBL/GenBank/DDBJ whole genome shotgun (WGS) entry which is preliminary data.</text>
</comment>
<dbReference type="Gene3D" id="1.10.443.10">
    <property type="entry name" value="Intergrase catalytic core"/>
    <property type="match status" value="1"/>
</dbReference>
<evidence type="ECO:0000259" key="5">
    <source>
        <dbReference type="PROSITE" id="PS51898"/>
    </source>
</evidence>
<dbReference type="PROSITE" id="PS51898">
    <property type="entry name" value="TYR_RECOMBINASE"/>
    <property type="match status" value="1"/>
</dbReference>
<dbReference type="PANTHER" id="PTHR30349">
    <property type="entry name" value="PHAGE INTEGRASE-RELATED"/>
    <property type="match status" value="1"/>
</dbReference>
<evidence type="ECO:0000256" key="1">
    <source>
        <dbReference type="ARBA" id="ARBA00022908"/>
    </source>
</evidence>
<dbReference type="OrthoDB" id="1822491at2"/>
<keyword evidence="1" id="KW-0229">DNA integration</keyword>
<reference evidence="7 8" key="1">
    <citation type="submission" date="2013-04" db="EMBL/GenBank/DDBJ databases">
        <title>The Genome Sequence of Enterorhabdus caecimuris B7.</title>
        <authorList>
            <consortium name="The Broad Institute Genomics Platform"/>
            <consortium name="The Broad Institute Genome Sequencing Center for Infectious Disease"/>
            <person name="Earl A."/>
            <person name="Xavier R."/>
            <person name="Elson C."/>
            <person name="Duck W."/>
            <person name="Walker B."/>
            <person name="Young S."/>
            <person name="Zeng Q."/>
            <person name="Gargeya S."/>
            <person name="Fitzgerald M."/>
            <person name="Haas B."/>
            <person name="Abouelleil A."/>
            <person name="Allen A.W."/>
            <person name="Alvarado L."/>
            <person name="Arachchi H.M."/>
            <person name="Berlin A.M."/>
            <person name="Chapman S.B."/>
            <person name="Gainer-Dewar J."/>
            <person name="Goldberg J."/>
            <person name="Griggs A."/>
            <person name="Gujja S."/>
            <person name="Hansen M."/>
            <person name="Howarth C."/>
            <person name="Imamovic A."/>
            <person name="Ireland A."/>
            <person name="Larimer J."/>
            <person name="McCowan C."/>
            <person name="Murphy C."/>
            <person name="Pearson M."/>
            <person name="Poon T.W."/>
            <person name="Priest M."/>
            <person name="Roberts A."/>
            <person name="Saif S."/>
            <person name="Shea T."/>
            <person name="Sisk P."/>
            <person name="Sykes S."/>
            <person name="Wortman J."/>
            <person name="Nusbaum C."/>
            <person name="Birren B."/>
        </authorList>
    </citation>
    <scope>NUCLEOTIDE SEQUENCE [LARGE SCALE GENOMIC DNA]</scope>
    <source>
        <strain evidence="7 8">B7</strain>
    </source>
</reference>
<dbReference type="STRING" id="1235794.C811_00591"/>
<dbReference type="InterPro" id="IPR050090">
    <property type="entry name" value="Tyrosine_recombinase_XerCD"/>
</dbReference>
<dbReference type="HOGENOM" id="CLU_027562_9_0_11"/>
<name>R9L1L0_9ACTN</name>
<evidence type="ECO:0000256" key="2">
    <source>
        <dbReference type="ARBA" id="ARBA00023125"/>
    </source>
</evidence>
<dbReference type="InterPro" id="IPR044068">
    <property type="entry name" value="CB"/>
</dbReference>
<dbReference type="GO" id="GO:0003677">
    <property type="term" value="F:DNA binding"/>
    <property type="evidence" value="ECO:0007669"/>
    <property type="project" value="UniProtKB-UniRule"/>
</dbReference>
<dbReference type="InterPro" id="IPR004107">
    <property type="entry name" value="Integrase_SAM-like_N"/>
</dbReference>
<dbReference type="InterPro" id="IPR002104">
    <property type="entry name" value="Integrase_catalytic"/>
</dbReference>
<keyword evidence="8" id="KW-1185">Reference proteome</keyword>
<dbReference type="Proteomes" id="UP000014204">
    <property type="component" value="Unassembled WGS sequence"/>
</dbReference>
<sequence length="358" mass="40373">MGAYVELAAPVRAEDPTDAVVAAWERDWLVGEHALSPNTVAAYTADVRDFMAFLSAIGIESFSEATTADISAWVGALAQRRLSPSSFRARICALRDLYRYLGAYGLADEGSLPYIDVPRKRESEERPLDRAQEAAVWATYDIDTPSHERDRAEFALMDDLGLRASEIVELDVGDLRSNDHDLWVHGKGGKARLLPIEEDTLSVVVHYMECARPHLKCANRRQDASALFLNTRGGRITRQAVWQSVSRHGKAAGVANLHPHQLRRTFASQMYRRNMDLRTIQEMLGHADLQTTGLYITPEAADIHERYDAALRAFWESSAEKEERAAELSETEDQRRYWLNSARISRERARFEQGGARD</sequence>